<gene>
    <name evidence="1" type="ORF">HXN55_07350</name>
</gene>
<evidence type="ECO:0000313" key="2">
    <source>
        <dbReference type="Proteomes" id="UP000787419"/>
    </source>
</evidence>
<accession>A0A9D5X0N0</accession>
<dbReference type="Proteomes" id="UP000787419">
    <property type="component" value="Unassembled WGS sequence"/>
</dbReference>
<name>A0A9D5X0N0_9BACT</name>
<proteinExistence type="predicted"/>
<organism evidence="1 2">
    <name type="scientific">Prevotella nigrescens</name>
    <dbReference type="NCBI Taxonomy" id="28133"/>
    <lineage>
        <taxon>Bacteria</taxon>
        <taxon>Pseudomonadati</taxon>
        <taxon>Bacteroidota</taxon>
        <taxon>Bacteroidia</taxon>
        <taxon>Bacteroidales</taxon>
        <taxon>Prevotellaceae</taxon>
        <taxon>Prevotella</taxon>
    </lineage>
</organism>
<sequence>MIAFVRHCYLHILRKSADLSDFFSHLATKVASIDIMLNNEKKASYCPTSSRQLLFK</sequence>
<dbReference type="AlphaFoldDB" id="A0A9D5X0N0"/>
<comment type="caution">
    <text evidence="1">The sequence shown here is derived from an EMBL/GenBank/DDBJ whole genome shotgun (WGS) entry which is preliminary data.</text>
</comment>
<reference evidence="1" key="1">
    <citation type="submission" date="2020-04" db="EMBL/GenBank/DDBJ databases">
        <title>Deep metagenomics examines the oral microbiome during advanced dental caries in children, revealing novel taxa and co-occurrences with host molecules.</title>
        <authorList>
            <person name="Baker J.L."/>
            <person name="Morton J.T."/>
            <person name="Dinis M."/>
            <person name="Alvarez R."/>
            <person name="Tran N.C."/>
            <person name="Knight R."/>
            <person name="Edlund A."/>
        </authorList>
    </citation>
    <scope>NUCLEOTIDE SEQUENCE</scope>
    <source>
        <strain evidence="1">JCVI_32_bin.50</strain>
    </source>
</reference>
<dbReference type="EMBL" id="JABZTM010000075">
    <property type="protein sequence ID" value="MBF1447177.1"/>
    <property type="molecule type" value="Genomic_DNA"/>
</dbReference>
<protein>
    <submittedName>
        <fullName evidence="1">Uncharacterized protein</fullName>
    </submittedName>
</protein>
<evidence type="ECO:0000313" key="1">
    <source>
        <dbReference type="EMBL" id="MBF1447177.1"/>
    </source>
</evidence>